<dbReference type="SUPFAM" id="SSF53474">
    <property type="entry name" value="alpha/beta-Hydrolases"/>
    <property type="match status" value="1"/>
</dbReference>
<name>A0A0R1UQ44_9LACO</name>
<dbReference type="Gene3D" id="3.40.50.1820">
    <property type="entry name" value="alpha/beta hydrolase"/>
    <property type="match status" value="2"/>
</dbReference>
<protein>
    <submittedName>
        <fullName evidence="1">Alpha beta hydrolase</fullName>
    </submittedName>
</protein>
<dbReference type="InterPro" id="IPR010315">
    <property type="entry name" value="DUF915_hydro-like"/>
</dbReference>
<gene>
    <name evidence="1" type="ORF">FD28_GL001428</name>
</gene>
<dbReference type="Proteomes" id="UP000051580">
    <property type="component" value="Unassembled WGS sequence"/>
</dbReference>
<comment type="caution">
    <text evidence="1">The sequence shown here is derived from an EMBL/GenBank/DDBJ whole genome shotgun (WGS) entry which is preliminary data.</text>
</comment>
<dbReference type="EMBL" id="AZFS01000064">
    <property type="protein sequence ID" value="KRL93539.1"/>
    <property type="molecule type" value="Genomic_DNA"/>
</dbReference>
<keyword evidence="2" id="KW-1185">Reference proteome</keyword>
<dbReference type="AlphaFoldDB" id="A0A0R1UQ44"/>
<keyword evidence="1" id="KW-0378">Hydrolase</keyword>
<sequence>MIAMKHLRGLTILFTSLLTLGGLAWGWHARQATLADLRVPQTRTATLFLPGNSGGWLSMRDMVLSLDRPHLAHFSLTAHVSFNGHVRWQQHRPLATNLLVPVLFKDNTHSRREATQLVTVLQQLHRRYGITHVNFVGHSSGGTIAYDYLNQQRQAPVTINRLVCIGADFPDRRPLKNHYPQLHILNLAGNIGRTGNDSEVPVDTATPLRRLVAGHVSSYRFEELRGPVWDMQHSLLHENPTIDRKIIRFLYPPS</sequence>
<evidence type="ECO:0000313" key="2">
    <source>
        <dbReference type="Proteomes" id="UP000051580"/>
    </source>
</evidence>
<dbReference type="GO" id="GO:0016787">
    <property type="term" value="F:hydrolase activity"/>
    <property type="evidence" value="ECO:0007669"/>
    <property type="project" value="UniProtKB-KW"/>
</dbReference>
<dbReference type="STRING" id="1423753.FD28_GL001428"/>
<accession>A0A0R1UQ44</accession>
<dbReference type="InterPro" id="IPR029058">
    <property type="entry name" value="AB_hydrolase_fold"/>
</dbReference>
<reference evidence="1 2" key="1">
    <citation type="journal article" date="2015" name="Genome Announc.">
        <title>Expanding the biotechnology potential of lactobacilli through comparative genomics of 213 strains and associated genera.</title>
        <authorList>
            <person name="Sun Z."/>
            <person name="Harris H.M."/>
            <person name="McCann A."/>
            <person name="Guo C."/>
            <person name="Argimon S."/>
            <person name="Zhang W."/>
            <person name="Yang X."/>
            <person name="Jeffery I.B."/>
            <person name="Cooney J.C."/>
            <person name="Kagawa T.F."/>
            <person name="Liu W."/>
            <person name="Song Y."/>
            <person name="Salvetti E."/>
            <person name="Wrobel A."/>
            <person name="Rasinkangas P."/>
            <person name="Parkhill J."/>
            <person name="Rea M.C."/>
            <person name="O'Sullivan O."/>
            <person name="Ritari J."/>
            <person name="Douillard F.P."/>
            <person name="Paul Ross R."/>
            <person name="Yang R."/>
            <person name="Briner A.E."/>
            <person name="Felis G.E."/>
            <person name="de Vos W.M."/>
            <person name="Barrangou R."/>
            <person name="Klaenhammer T.R."/>
            <person name="Caufield P.W."/>
            <person name="Cui Y."/>
            <person name="Zhang H."/>
            <person name="O'Toole P.W."/>
        </authorList>
    </citation>
    <scope>NUCLEOTIDE SEQUENCE [LARGE SCALE GENOMIC DNA]</scope>
    <source>
        <strain evidence="1 2">DSM 16381</strain>
    </source>
</reference>
<dbReference type="PATRIC" id="fig|1423753.3.peg.1485"/>
<organism evidence="1 2">
    <name type="scientific">Levilactobacillus hammesii DSM 16381</name>
    <dbReference type="NCBI Taxonomy" id="1423753"/>
    <lineage>
        <taxon>Bacteria</taxon>
        <taxon>Bacillati</taxon>
        <taxon>Bacillota</taxon>
        <taxon>Bacilli</taxon>
        <taxon>Lactobacillales</taxon>
        <taxon>Lactobacillaceae</taxon>
        <taxon>Levilactobacillus</taxon>
    </lineage>
</organism>
<proteinExistence type="predicted"/>
<evidence type="ECO:0000313" key="1">
    <source>
        <dbReference type="EMBL" id="KRL93539.1"/>
    </source>
</evidence>
<dbReference type="Pfam" id="PF06028">
    <property type="entry name" value="DUF915"/>
    <property type="match status" value="2"/>
</dbReference>